<dbReference type="AlphaFoldDB" id="A0A7S3CL33"/>
<sequence>MSEDMLSDASRDNFKGFDQDALIQISNMSVQEAESRFSQAELSQIRREFEKNSKDQIIGKRKLIEYFRLTEVQDSYLSNELFNVIKNSQRLNHPIDYQKFISFIAVLVKGSQREKLLLIFSIFGKGVNRYLMNLHRRQRMGRDIMSDSNLDHEESSYVLESEEGHGRRDRDDKEQKFFQSQERDSQVEGEDDFAEEDEEDGEALEPRVTKEDLKIHISGTILSVSKICFDDSHIEGLKQQICQAEETLIDDALDSLVEEIFDQYAQTSKDDGLSFDEWALWFTSLEGVNELLVGPSSVQLQGNAGY</sequence>
<feature type="compositionally biased region" description="Basic and acidic residues" evidence="1">
    <location>
        <begin position="145"/>
        <end position="155"/>
    </location>
</feature>
<feature type="region of interest" description="Disordered" evidence="1">
    <location>
        <begin position="145"/>
        <end position="206"/>
    </location>
</feature>
<reference evidence="2" key="1">
    <citation type="submission" date="2021-01" db="EMBL/GenBank/DDBJ databases">
        <authorList>
            <person name="Corre E."/>
            <person name="Pelletier E."/>
            <person name="Niang G."/>
            <person name="Scheremetjew M."/>
            <person name="Finn R."/>
            <person name="Kale V."/>
            <person name="Holt S."/>
            <person name="Cochrane G."/>
            <person name="Meng A."/>
            <person name="Brown T."/>
            <person name="Cohen L."/>
        </authorList>
    </citation>
    <scope>NUCLEOTIDE SEQUENCE</scope>
    <source>
        <strain evidence="2">Ras09</strain>
    </source>
</reference>
<accession>A0A7S3CL33</accession>
<dbReference type="InterPro" id="IPR011992">
    <property type="entry name" value="EF-hand-dom_pair"/>
</dbReference>
<feature type="compositionally biased region" description="Basic and acidic residues" evidence="1">
    <location>
        <begin position="162"/>
        <end position="186"/>
    </location>
</feature>
<organism evidence="2">
    <name type="scientific">Strombidium rassoulzadegani</name>
    <dbReference type="NCBI Taxonomy" id="1082188"/>
    <lineage>
        <taxon>Eukaryota</taxon>
        <taxon>Sar</taxon>
        <taxon>Alveolata</taxon>
        <taxon>Ciliophora</taxon>
        <taxon>Intramacronucleata</taxon>
        <taxon>Spirotrichea</taxon>
        <taxon>Oligotrichia</taxon>
        <taxon>Strombidiidae</taxon>
        <taxon>Strombidium</taxon>
    </lineage>
</organism>
<evidence type="ECO:0000256" key="1">
    <source>
        <dbReference type="SAM" id="MobiDB-lite"/>
    </source>
</evidence>
<evidence type="ECO:0000313" key="2">
    <source>
        <dbReference type="EMBL" id="CAE0229991.1"/>
    </source>
</evidence>
<protein>
    <submittedName>
        <fullName evidence="2">Uncharacterized protein</fullName>
    </submittedName>
</protein>
<dbReference type="SUPFAM" id="SSF47473">
    <property type="entry name" value="EF-hand"/>
    <property type="match status" value="1"/>
</dbReference>
<gene>
    <name evidence="2" type="ORF">SRAS04492_LOCUS1777</name>
</gene>
<dbReference type="Gene3D" id="1.10.238.10">
    <property type="entry name" value="EF-hand"/>
    <property type="match status" value="1"/>
</dbReference>
<feature type="compositionally biased region" description="Acidic residues" evidence="1">
    <location>
        <begin position="187"/>
        <end position="203"/>
    </location>
</feature>
<name>A0A7S3CL33_9SPIT</name>
<dbReference type="EMBL" id="HBIA01003462">
    <property type="protein sequence ID" value="CAE0229991.1"/>
    <property type="molecule type" value="Transcribed_RNA"/>
</dbReference>
<proteinExistence type="predicted"/>